<dbReference type="Proteomes" id="UP000663889">
    <property type="component" value="Unassembled WGS sequence"/>
</dbReference>
<evidence type="ECO:0000256" key="1">
    <source>
        <dbReference type="SAM" id="Phobius"/>
    </source>
</evidence>
<reference evidence="2" key="1">
    <citation type="submission" date="2021-02" db="EMBL/GenBank/DDBJ databases">
        <authorList>
            <person name="Nowell W R."/>
        </authorList>
    </citation>
    <scope>NUCLEOTIDE SEQUENCE</scope>
</reference>
<feature type="transmembrane region" description="Helical" evidence="1">
    <location>
        <begin position="67"/>
        <end position="87"/>
    </location>
</feature>
<organism evidence="2 3">
    <name type="scientific">Rotaria sordida</name>
    <dbReference type="NCBI Taxonomy" id="392033"/>
    <lineage>
        <taxon>Eukaryota</taxon>
        <taxon>Metazoa</taxon>
        <taxon>Spiralia</taxon>
        <taxon>Gnathifera</taxon>
        <taxon>Rotifera</taxon>
        <taxon>Eurotatoria</taxon>
        <taxon>Bdelloidea</taxon>
        <taxon>Philodinida</taxon>
        <taxon>Philodinidae</taxon>
        <taxon>Rotaria</taxon>
    </lineage>
</organism>
<sequence>TSLHLRIHGILSTVSIHSVLLIFRLCHGILHLGLILEHKFLVQNNDVNVPNSTISLNDTDYPILPKLISFNLAVLLICDIYAIAYMLRCMPSLNRFNFFLVVQMRGLLYNCELLNGYVWEDILKCYAPYLYTFEFYISIQKNLSNTQLDYIVNSFQYFVRKYPNWNMAIGRWRLASETPGKQN</sequence>
<keyword evidence="1" id="KW-1133">Transmembrane helix</keyword>
<comment type="caution">
    <text evidence="2">The sequence shown here is derived from an EMBL/GenBank/DDBJ whole genome shotgun (WGS) entry which is preliminary data.</text>
</comment>
<evidence type="ECO:0000313" key="3">
    <source>
        <dbReference type="Proteomes" id="UP000663889"/>
    </source>
</evidence>
<feature type="transmembrane region" description="Helical" evidence="1">
    <location>
        <begin position="7"/>
        <end position="30"/>
    </location>
</feature>
<accession>A0A815X3N5</accession>
<feature type="non-terminal residue" evidence="2">
    <location>
        <position position="1"/>
    </location>
</feature>
<gene>
    <name evidence="2" type="ORF">SEV965_LOCUS38663</name>
</gene>
<keyword evidence="1" id="KW-0472">Membrane</keyword>
<dbReference type="AlphaFoldDB" id="A0A815X3N5"/>
<evidence type="ECO:0000313" key="2">
    <source>
        <dbReference type="EMBL" id="CAF1550387.1"/>
    </source>
</evidence>
<dbReference type="EMBL" id="CAJNOU010010088">
    <property type="protein sequence ID" value="CAF1550387.1"/>
    <property type="molecule type" value="Genomic_DNA"/>
</dbReference>
<name>A0A815X3N5_9BILA</name>
<proteinExistence type="predicted"/>
<keyword evidence="1" id="KW-0812">Transmembrane</keyword>
<protein>
    <submittedName>
        <fullName evidence="2">Uncharacterized protein</fullName>
    </submittedName>
</protein>